<dbReference type="RefSeq" id="WP_217779419.1">
    <property type="nucleotide sequence ID" value="NZ_JAHRWL010000002.1"/>
</dbReference>
<dbReference type="Proteomes" id="UP001166293">
    <property type="component" value="Unassembled WGS sequence"/>
</dbReference>
<accession>A0ABS6NAN3</accession>
<feature type="coiled-coil region" evidence="1">
    <location>
        <begin position="83"/>
        <end position="156"/>
    </location>
</feature>
<evidence type="ECO:0000313" key="2">
    <source>
        <dbReference type="EMBL" id="MBV2361081.1"/>
    </source>
</evidence>
<keyword evidence="3" id="KW-1185">Reference proteome</keyword>
<dbReference type="EMBL" id="JAHRWL010000002">
    <property type="protein sequence ID" value="MBV2361081.1"/>
    <property type="molecule type" value="Genomic_DNA"/>
</dbReference>
<reference evidence="2" key="1">
    <citation type="submission" date="2021-06" db="EMBL/GenBank/DDBJ databases">
        <title>Thalassococcus sp. CAU 1522 isolated from sea sand, Republic of Korea.</title>
        <authorList>
            <person name="Kim W."/>
        </authorList>
    </citation>
    <scope>NUCLEOTIDE SEQUENCE</scope>
    <source>
        <strain evidence="2">CAU 1522</strain>
    </source>
</reference>
<protein>
    <recommendedName>
        <fullName evidence="4">Colicin transporter</fullName>
    </recommendedName>
</protein>
<proteinExistence type="predicted"/>
<name>A0ABS6NAN3_9RHOB</name>
<evidence type="ECO:0008006" key="4">
    <source>
        <dbReference type="Google" id="ProtNLM"/>
    </source>
</evidence>
<keyword evidence="1" id="KW-0175">Coiled coil</keyword>
<evidence type="ECO:0000313" key="3">
    <source>
        <dbReference type="Proteomes" id="UP001166293"/>
    </source>
</evidence>
<sequence>MTQIDELQSRIARALERIGKGLEGLPDAASLRAALAEAADFRQNADATPTRADSAPAVEIDAVIDDVAAEPEMAQAPVDADELAQLRAALDDERVANAQLEERLRRLKAQQDAAPPDLSQQIADQKKAIATLDEELQRLRRANQMLMDNNSALREAMSEGVSEPHLINKAMLVELESIRATRAAEAAETRLLHDTLAPLVTAAQSREAGQ</sequence>
<gene>
    <name evidence="2" type="ORF">KUH32_15050</name>
</gene>
<comment type="caution">
    <text evidence="2">The sequence shown here is derived from an EMBL/GenBank/DDBJ whole genome shotgun (WGS) entry which is preliminary data.</text>
</comment>
<organism evidence="2 3">
    <name type="scientific">Thalassococcus arenae</name>
    <dbReference type="NCBI Taxonomy" id="2851652"/>
    <lineage>
        <taxon>Bacteria</taxon>
        <taxon>Pseudomonadati</taxon>
        <taxon>Pseudomonadota</taxon>
        <taxon>Alphaproteobacteria</taxon>
        <taxon>Rhodobacterales</taxon>
        <taxon>Roseobacteraceae</taxon>
        <taxon>Thalassococcus</taxon>
    </lineage>
</organism>
<evidence type="ECO:0000256" key="1">
    <source>
        <dbReference type="SAM" id="Coils"/>
    </source>
</evidence>